<comment type="caution">
    <text evidence="1">The sequence shown here is derived from an EMBL/GenBank/DDBJ whole genome shotgun (WGS) entry which is preliminary data.</text>
</comment>
<gene>
    <name evidence="1" type="ORF">HPB50_023848</name>
</gene>
<reference evidence="1" key="1">
    <citation type="submission" date="2020-05" db="EMBL/GenBank/DDBJ databases">
        <title>Large-scale comparative analyses of tick genomes elucidate their genetic diversity and vector capacities.</title>
        <authorList>
            <person name="Jia N."/>
            <person name="Wang J."/>
            <person name="Shi W."/>
            <person name="Du L."/>
            <person name="Sun Y."/>
            <person name="Zhan W."/>
            <person name="Jiang J."/>
            <person name="Wang Q."/>
            <person name="Zhang B."/>
            <person name="Ji P."/>
            <person name="Sakyi L.B."/>
            <person name="Cui X."/>
            <person name="Yuan T."/>
            <person name="Jiang B."/>
            <person name="Yang W."/>
            <person name="Lam T.T.-Y."/>
            <person name="Chang Q."/>
            <person name="Ding S."/>
            <person name="Wang X."/>
            <person name="Zhu J."/>
            <person name="Ruan X."/>
            <person name="Zhao L."/>
            <person name="Wei J."/>
            <person name="Que T."/>
            <person name="Du C."/>
            <person name="Cheng J."/>
            <person name="Dai P."/>
            <person name="Han X."/>
            <person name="Huang E."/>
            <person name="Gao Y."/>
            <person name="Liu J."/>
            <person name="Shao H."/>
            <person name="Ye R."/>
            <person name="Li L."/>
            <person name="Wei W."/>
            <person name="Wang X."/>
            <person name="Wang C."/>
            <person name="Yang T."/>
            <person name="Huo Q."/>
            <person name="Li W."/>
            <person name="Guo W."/>
            <person name="Chen H."/>
            <person name="Zhou L."/>
            <person name="Ni X."/>
            <person name="Tian J."/>
            <person name="Zhou Y."/>
            <person name="Sheng Y."/>
            <person name="Liu T."/>
            <person name="Pan Y."/>
            <person name="Xia L."/>
            <person name="Li J."/>
            <person name="Zhao F."/>
            <person name="Cao W."/>
        </authorList>
    </citation>
    <scope>NUCLEOTIDE SEQUENCE</scope>
    <source>
        <strain evidence="1">Hyas-2018</strain>
    </source>
</reference>
<protein>
    <submittedName>
        <fullName evidence="1">Uncharacterized protein</fullName>
    </submittedName>
</protein>
<proteinExistence type="predicted"/>
<dbReference type="EMBL" id="CM023486">
    <property type="protein sequence ID" value="KAH6929138.1"/>
    <property type="molecule type" value="Genomic_DNA"/>
</dbReference>
<dbReference type="Proteomes" id="UP000821845">
    <property type="component" value="Chromosome 6"/>
</dbReference>
<organism evidence="1 2">
    <name type="scientific">Hyalomma asiaticum</name>
    <name type="common">Tick</name>
    <dbReference type="NCBI Taxonomy" id="266040"/>
    <lineage>
        <taxon>Eukaryota</taxon>
        <taxon>Metazoa</taxon>
        <taxon>Ecdysozoa</taxon>
        <taxon>Arthropoda</taxon>
        <taxon>Chelicerata</taxon>
        <taxon>Arachnida</taxon>
        <taxon>Acari</taxon>
        <taxon>Parasitiformes</taxon>
        <taxon>Ixodida</taxon>
        <taxon>Ixodoidea</taxon>
        <taxon>Ixodidae</taxon>
        <taxon>Hyalomminae</taxon>
        <taxon>Hyalomma</taxon>
    </lineage>
</organism>
<name>A0ACB7S306_HYAAI</name>
<accession>A0ACB7S306</accession>
<keyword evidence="2" id="KW-1185">Reference proteome</keyword>
<evidence type="ECO:0000313" key="1">
    <source>
        <dbReference type="EMBL" id="KAH6929138.1"/>
    </source>
</evidence>
<evidence type="ECO:0000313" key="2">
    <source>
        <dbReference type="Proteomes" id="UP000821845"/>
    </source>
</evidence>
<sequence>MTLSNGLNPVFFSRGCVERKGEPLIGKHSELRNTVIRAACIDPSHLRPANDKPNCNSYQSDVIFDAIKFYNVTVVQMFYPNALALIRDMFEGTVDVHRNLARPKAAAIRDFNVPGVITYMHESFYVKRKGSVMLSLLDIGKDSKYPLMLISTALILSLTFLALANGYSLRRITANDVSDSFMFLLAAVHATSYTVPRVGRWSVLGGMICGLWLMGMLPFANYFRGEVMARLTFRAFPEHMNTLEELERALDERRVAPCVVKDTLMHYRLTTDHSDDSIHKKLRLVFMRHTDRDNLIKWSYGQCLMCALREDRICYTVSLPSWFHYPYKQMIVESKEHLSPILLTFTVRLNYPHKFALREVISKVIESGLMLPPEDTRRAGYLQNYEQTVSFEWSKLRLEELTSFLLLFISLLAFATVVCALEIIVHASISIAKGAVPDAAQQPRS</sequence>